<proteinExistence type="predicted"/>
<accession>A0A2P2PNE9</accession>
<evidence type="ECO:0000256" key="1">
    <source>
        <dbReference type="SAM" id="Phobius"/>
    </source>
</evidence>
<protein>
    <submittedName>
        <fullName evidence="2">Uncharacterized protein</fullName>
    </submittedName>
</protein>
<keyword evidence="1" id="KW-0812">Transmembrane</keyword>
<reference evidence="2" key="1">
    <citation type="submission" date="2018-02" db="EMBL/GenBank/DDBJ databases">
        <title>Rhizophora mucronata_Transcriptome.</title>
        <authorList>
            <person name="Meera S.P."/>
            <person name="Sreeshan A."/>
            <person name="Augustine A."/>
        </authorList>
    </citation>
    <scope>NUCLEOTIDE SEQUENCE</scope>
    <source>
        <tissue evidence="2">Leaf</tissue>
    </source>
</reference>
<sequence length="65" mass="7661">MISFLFDMLQNGYSCKGTAAESTWFRQIALLRISCFVSLFLSCFLFSSGLKICFWVEFRVCRFFF</sequence>
<keyword evidence="1" id="KW-0472">Membrane</keyword>
<evidence type="ECO:0000313" key="2">
    <source>
        <dbReference type="EMBL" id="MBX56215.1"/>
    </source>
</evidence>
<feature type="transmembrane region" description="Helical" evidence="1">
    <location>
        <begin position="29"/>
        <end position="56"/>
    </location>
</feature>
<dbReference type="AlphaFoldDB" id="A0A2P2PNE9"/>
<name>A0A2P2PNE9_RHIMU</name>
<organism evidence="2">
    <name type="scientific">Rhizophora mucronata</name>
    <name type="common">Asiatic mangrove</name>
    <dbReference type="NCBI Taxonomy" id="61149"/>
    <lineage>
        <taxon>Eukaryota</taxon>
        <taxon>Viridiplantae</taxon>
        <taxon>Streptophyta</taxon>
        <taxon>Embryophyta</taxon>
        <taxon>Tracheophyta</taxon>
        <taxon>Spermatophyta</taxon>
        <taxon>Magnoliopsida</taxon>
        <taxon>eudicotyledons</taxon>
        <taxon>Gunneridae</taxon>
        <taxon>Pentapetalae</taxon>
        <taxon>rosids</taxon>
        <taxon>fabids</taxon>
        <taxon>Malpighiales</taxon>
        <taxon>Rhizophoraceae</taxon>
        <taxon>Rhizophora</taxon>
    </lineage>
</organism>
<dbReference type="EMBL" id="GGEC01075731">
    <property type="protein sequence ID" value="MBX56215.1"/>
    <property type="molecule type" value="Transcribed_RNA"/>
</dbReference>
<keyword evidence="1" id="KW-1133">Transmembrane helix</keyword>